<name>A0A9D9EP62_9SPIR</name>
<dbReference type="GO" id="GO:0016746">
    <property type="term" value="F:acyltransferase activity"/>
    <property type="evidence" value="ECO:0007669"/>
    <property type="project" value="UniProtKB-KW"/>
</dbReference>
<evidence type="ECO:0000259" key="1">
    <source>
        <dbReference type="SMART" id="SM00563"/>
    </source>
</evidence>
<sequence>MEAEPQKKNGLTLAEYYKDLFPKLLEYSSVDRVITEHNVFQTPNYKIRELVNGMCREVLLPGSGIKNFANAEAFLQQLKEGKKGLILMEHYSNFDLPILIYMLSSTCGETGRELSERIVAIAGMKLNEDNPYIAAFAEAYARIVIYPSRSLAAVADPEEHKKEEQRSRLINIASMRAFERVRQEGNAVLVFPSGTRYRPGHPETKRGVREIDSYIKLSDVVMPVSINGNCLRIPESKHEMTEDVVFHDRLIMTAGNICSAAALREEAKQWAAQAEPDQTDRKQITVDYVMHILENMHTENEKGRLDGLEETPGTAG</sequence>
<keyword evidence="2" id="KW-0012">Acyltransferase</keyword>
<gene>
    <name evidence="2" type="ORF">IAA96_03590</name>
</gene>
<evidence type="ECO:0000313" key="3">
    <source>
        <dbReference type="Proteomes" id="UP000823616"/>
    </source>
</evidence>
<dbReference type="Gene3D" id="3.40.1130.10">
    <property type="entry name" value="Glycerol-3-phosphate (1)-acyltransferase"/>
    <property type="match status" value="1"/>
</dbReference>
<evidence type="ECO:0000313" key="2">
    <source>
        <dbReference type="EMBL" id="MBO8450170.1"/>
    </source>
</evidence>
<organism evidence="2 3">
    <name type="scientific">Candidatus Avitreponema avistercoris</name>
    <dbReference type="NCBI Taxonomy" id="2840705"/>
    <lineage>
        <taxon>Bacteria</taxon>
        <taxon>Pseudomonadati</taxon>
        <taxon>Spirochaetota</taxon>
        <taxon>Spirochaetia</taxon>
        <taxon>Spirochaetales</taxon>
        <taxon>Candidatus Avitreponema</taxon>
    </lineage>
</organism>
<dbReference type="Pfam" id="PF01553">
    <property type="entry name" value="Acyltransferase"/>
    <property type="match status" value="1"/>
</dbReference>
<dbReference type="Proteomes" id="UP000823616">
    <property type="component" value="Unassembled WGS sequence"/>
</dbReference>
<accession>A0A9D9EP62</accession>
<dbReference type="AlphaFoldDB" id="A0A9D9EP62"/>
<comment type="caution">
    <text evidence="2">The sequence shown here is derived from an EMBL/GenBank/DDBJ whole genome shotgun (WGS) entry which is preliminary data.</text>
</comment>
<dbReference type="SUPFAM" id="SSF69593">
    <property type="entry name" value="Glycerol-3-phosphate (1)-acyltransferase"/>
    <property type="match status" value="1"/>
</dbReference>
<proteinExistence type="predicted"/>
<protein>
    <submittedName>
        <fullName evidence="2">1-acyl-sn-glycerol-3-phosphate acyltransferase</fullName>
    </submittedName>
</protein>
<reference evidence="2" key="1">
    <citation type="submission" date="2020-10" db="EMBL/GenBank/DDBJ databases">
        <authorList>
            <person name="Gilroy R."/>
        </authorList>
    </citation>
    <scope>NUCLEOTIDE SEQUENCE</scope>
    <source>
        <strain evidence="2">B3-4054</strain>
    </source>
</reference>
<dbReference type="SMART" id="SM00563">
    <property type="entry name" value="PlsC"/>
    <property type="match status" value="1"/>
</dbReference>
<keyword evidence="2" id="KW-0808">Transferase</keyword>
<dbReference type="InterPro" id="IPR002123">
    <property type="entry name" value="Plipid/glycerol_acylTrfase"/>
</dbReference>
<feature type="domain" description="Phospholipid/glycerol acyltransferase" evidence="1">
    <location>
        <begin position="84"/>
        <end position="229"/>
    </location>
</feature>
<reference evidence="2" key="2">
    <citation type="journal article" date="2021" name="PeerJ">
        <title>Extensive microbial diversity within the chicken gut microbiome revealed by metagenomics and culture.</title>
        <authorList>
            <person name="Gilroy R."/>
            <person name="Ravi A."/>
            <person name="Getino M."/>
            <person name="Pursley I."/>
            <person name="Horton D.L."/>
            <person name="Alikhan N.F."/>
            <person name="Baker D."/>
            <person name="Gharbi K."/>
            <person name="Hall N."/>
            <person name="Watson M."/>
            <person name="Adriaenssens E.M."/>
            <person name="Foster-Nyarko E."/>
            <person name="Jarju S."/>
            <person name="Secka A."/>
            <person name="Antonio M."/>
            <person name="Oren A."/>
            <person name="Chaudhuri R.R."/>
            <person name="La Ragione R."/>
            <person name="Hildebrand F."/>
            <person name="Pallen M.J."/>
        </authorList>
    </citation>
    <scope>NUCLEOTIDE SEQUENCE</scope>
    <source>
        <strain evidence="2">B3-4054</strain>
    </source>
</reference>
<dbReference type="EMBL" id="JADIMS010000055">
    <property type="protein sequence ID" value="MBO8450170.1"/>
    <property type="molecule type" value="Genomic_DNA"/>
</dbReference>